<name>F4PT09_CACFS</name>
<gene>
    <name evidence="4" type="ORF">DFA_01471</name>
</gene>
<dbReference type="PROSITE" id="PS51259">
    <property type="entry name" value="MHD2"/>
    <property type="match status" value="1"/>
</dbReference>
<feature type="compositionally biased region" description="Polar residues" evidence="1">
    <location>
        <begin position="73"/>
        <end position="86"/>
    </location>
</feature>
<feature type="region of interest" description="Disordered" evidence="1">
    <location>
        <begin position="65"/>
        <end position="89"/>
    </location>
</feature>
<dbReference type="InterPro" id="IPR057984">
    <property type="entry name" value="PATROL1_C"/>
</dbReference>
<feature type="domain" description="MHD2" evidence="3">
    <location>
        <begin position="838"/>
        <end position="954"/>
    </location>
</feature>
<evidence type="ECO:0000256" key="1">
    <source>
        <dbReference type="SAM" id="MobiDB-lite"/>
    </source>
</evidence>
<dbReference type="Gene3D" id="1.10.357.50">
    <property type="match status" value="1"/>
</dbReference>
<dbReference type="GeneID" id="14873673"/>
<dbReference type="PANTHER" id="PTHR31280">
    <property type="entry name" value="PROTEIN UNC-13 HOMOLOG"/>
    <property type="match status" value="1"/>
</dbReference>
<dbReference type="KEGG" id="dfa:DFA_01471"/>
<feature type="domain" description="MHD1" evidence="2">
    <location>
        <begin position="569"/>
        <end position="691"/>
    </location>
</feature>
<evidence type="ECO:0000259" key="3">
    <source>
        <dbReference type="PROSITE" id="PS51259"/>
    </source>
</evidence>
<sequence>MDKVQSLENDKRVLLEFIMHQYGHSVPTRYLSQPLVSINVTEFIQAIKSASSPTAMAAVTATNGHTGAAAPHNHSNISPPKSNTPTLHSSLLPSPPYVATGTPPIITTPDTYGHLTKEQLHLASYETYLLVNHFTKPTDQRNTNEEDSFRIQMEISKVKHDLFIKMFTIKAQHKELQPPRFHSVTFRLWTMRYADFSGFDTMDSMMLWWRRQMYVVLTALANMLKDPFDEKSPSPAVLSTLRQHCFNVESCLAAMPAPGSVDYRIYSQAFEILDSYIASSVLQRTSPKNISPSQQRPLATEYLNEPIAYTFPLNTNMYEDLLFYTLFEFSNDEIVYVGNDTLETSSCLVPMSMALRISEPMSKICHLNCFLTSYQAELREDHFIRLKKSLDIIEEIITNSPTTIQDPSFATASLLKLTLKKIAQWLLKLLSDVHSHKSEHTSRDIELACSIYVQSREMWNMLSSYVKYIIYNRRNKSMKTTESNFTAFLTSSISCHYGRISKPYRPLTLDNFSTFVEQLIKEIALNLRVYTRGFAKHHGNAASCALQEFVNLYSMDLKVVFGDVYFLSPQVLQSVQTSSDFQLFLQDLKLLPLEKLPPVTEYVSTVISSWCQNQEKSFNKWFENMFQVDKFTPMDKDHKHSSSVLDMFQMFYQTLGTLSKMKGSLGTNFAGFIITLSGMFNKCLIIYNQTIAEISLQNQKQHLYPFSLNEKIKKKGAFRKSVNSLTSSATGVGSRESEKYNVSPTLITKFQNQSLQTLIVCLNNLDFIYKNVNDYVEHHSYADVNLKKSLADMFLPTQSSMKNSATALIDYIGAKVVFIDLKETFIDICYMFPLSQRTRVDEPLESLNPHLRTIYTNVSSTERGNDVLTAVCKAFLQGLEYLILYGGPNRIYSAKDSDLIDLDIETIKDYFLDRDEQGVAKAVQELHFDGFAKNLRKVVNVLMDQGSEILIEQYSGVNSGTSKTAAAGFGKEVLMAILVHRNDKPARSFIKKKSTDHFYLQIKKNSKVNFLTQ</sequence>
<dbReference type="Proteomes" id="UP000007797">
    <property type="component" value="Unassembled WGS sequence"/>
</dbReference>
<dbReference type="RefSeq" id="XP_004359435.1">
    <property type="nucleotide sequence ID" value="XM_004359378.1"/>
</dbReference>
<reference evidence="5" key="1">
    <citation type="journal article" date="2011" name="Genome Res.">
        <title>Phylogeny-wide analysis of social amoeba genomes highlights ancient origins for complex intercellular communication.</title>
        <authorList>
            <person name="Heidel A.J."/>
            <person name="Lawal H.M."/>
            <person name="Felder M."/>
            <person name="Schilde C."/>
            <person name="Helps N.R."/>
            <person name="Tunggal B."/>
            <person name="Rivero F."/>
            <person name="John U."/>
            <person name="Schleicher M."/>
            <person name="Eichinger L."/>
            <person name="Platzer M."/>
            <person name="Noegel A.A."/>
            <person name="Schaap P."/>
            <person name="Gloeckner G."/>
        </authorList>
    </citation>
    <scope>NUCLEOTIDE SEQUENCE [LARGE SCALE GENOMIC DNA]</scope>
    <source>
        <strain evidence="5">SH3</strain>
    </source>
</reference>
<dbReference type="InterPro" id="IPR014772">
    <property type="entry name" value="Munc13_dom-2"/>
</dbReference>
<protein>
    <submittedName>
        <fullName evidence="4">Uncharacterized protein</fullName>
    </submittedName>
</protein>
<dbReference type="PROSITE" id="PS51258">
    <property type="entry name" value="MHD1"/>
    <property type="match status" value="1"/>
</dbReference>
<dbReference type="PANTHER" id="PTHR31280:SF2">
    <property type="entry name" value="PROTEIN UNC-13 HOMOLOG"/>
    <property type="match status" value="1"/>
</dbReference>
<dbReference type="InterPro" id="IPR014770">
    <property type="entry name" value="Munc13_1"/>
</dbReference>
<evidence type="ECO:0000259" key="2">
    <source>
        <dbReference type="PROSITE" id="PS51258"/>
    </source>
</evidence>
<accession>F4PT09</accession>
<evidence type="ECO:0000313" key="5">
    <source>
        <dbReference type="Proteomes" id="UP000007797"/>
    </source>
</evidence>
<organism evidence="4 5">
    <name type="scientific">Cavenderia fasciculata</name>
    <name type="common">Slime mold</name>
    <name type="synonym">Dictyostelium fasciculatum</name>
    <dbReference type="NCBI Taxonomy" id="261658"/>
    <lineage>
        <taxon>Eukaryota</taxon>
        <taxon>Amoebozoa</taxon>
        <taxon>Evosea</taxon>
        <taxon>Eumycetozoa</taxon>
        <taxon>Dictyostelia</taxon>
        <taxon>Acytosteliales</taxon>
        <taxon>Cavenderiaceae</taxon>
        <taxon>Cavenderia</taxon>
    </lineage>
</organism>
<dbReference type="OMA" id="NTESMEC"/>
<dbReference type="Pfam" id="PF25761">
    <property type="entry name" value="TPR_PATROL1"/>
    <property type="match status" value="1"/>
</dbReference>
<keyword evidence="5" id="KW-1185">Reference proteome</keyword>
<proteinExistence type="predicted"/>
<evidence type="ECO:0000313" key="4">
    <source>
        <dbReference type="EMBL" id="EGG21585.1"/>
    </source>
</evidence>
<dbReference type="OrthoDB" id="2015333at2759"/>
<dbReference type="InterPro" id="IPR008528">
    <property type="entry name" value="unc-13_homologue"/>
</dbReference>
<dbReference type="STRING" id="1054147.F4PT09"/>
<dbReference type="EMBL" id="GL883010">
    <property type="protein sequence ID" value="EGG21585.1"/>
    <property type="molecule type" value="Genomic_DNA"/>
</dbReference>
<dbReference type="AlphaFoldDB" id="F4PT09"/>